<protein>
    <submittedName>
        <fullName evidence="6">Penicilin amidase</fullName>
        <ecNumber evidence="6">3.5.1.97</ecNumber>
    </submittedName>
</protein>
<dbReference type="PANTHER" id="PTHR34218">
    <property type="entry name" value="PEPTIDASE S45 PENICILLIN AMIDASE"/>
    <property type="match status" value="1"/>
</dbReference>
<gene>
    <name evidence="6" type="ORF">TL08_06250</name>
</gene>
<proteinExistence type="inferred from homology"/>
<dbReference type="Gene3D" id="2.30.120.10">
    <property type="match status" value="1"/>
</dbReference>
<keyword evidence="3 6" id="KW-0378">Hydrolase</keyword>
<dbReference type="GO" id="GO:0017000">
    <property type="term" value="P:antibiotic biosynthetic process"/>
    <property type="evidence" value="ECO:0007669"/>
    <property type="project" value="InterPro"/>
</dbReference>
<evidence type="ECO:0000256" key="5">
    <source>
        <dbReference type="SAM" id="MobiDB-lite"/>
    </source>
</evidence>
<dbReference type="Gene3D" id="1.10.439.10">
    <property type="entry name" value="Penicillin Amidohydrolase, domain 1"/>
    <property type="match status" value="1"/>
</dbReference>
<dbReference type="EMBL" id="CP014859">
    <property type="protein sequence ID" value="AOS62075.1"/>
    <property type="molecule type" value="Genomic_DNA"/>
</dbReference>
<dbReference type="KEGG" id="ahm:TL08_06250"/>
<evidence type="ECO:0000313" key="6">
    <source>
        <dbReference type="EMBL" id="AOS62075.1"/>
    </source>
</evidence>
<evidence type="ECO:0000256" key="2">
    <source>
        <dbReference type="ARBA" id="ARBA00022729"/>
    </source>
</evidence>
<dbReference type="PANTHER" id="PTHR34218:SF3">
    <property type="entry name" value="ACYL-HOMOSERINE LACTONE ACYLASE PVDQ"/>
    <property type="match status" value="1"/>
</dbReference>
<dbReference type="Pfam" id="PF01804">
    <property type="entry name" value="Penicil_amidase"/>
    <property type="match status" value="1"/>
</dbReference>
<dbReference type="AlphaFoldDB" id="A0AAC9HPB5"/>
<name>A0AAC9HPB5_9PSEU</name>
<evidence type="ECO:0000313" key="7">
    <source>
        <dbReference type="Proteomes" id="UP000095210"/>
    </source>
</evidence>
<dbReference type="Gene3D" id="3.60.20.10">
    <property type="entry name" value="Glutamine Phosphoribosylpyrophosphate, subunit 1, domain 1"/>
    <property type="match status" value="1"/>
</dbReference>
<dbReference type="PROSITE" id="PS51257">
    <property type="entry name" value="PROKAR_LIPOPROTEIN"/>
    <property type="match status" value="1"/>
</dbReference>
<dbReference type="RefSeq" id="WP_157420971.1">
    <property type="nucleotide sequence ID" value="NZ_CP014859.1"/>
</dbReference>
<evidence type="ECO:0000256" key="4">
    <source>
        <dbReference type="ARBA" id="ARBA00023145"/>
    </source>
</evidence>
<keyword evidence="4" id="KW-0865">Zymogen</keyword>
<evidence type="ECO:0000256" key="1">
    <source>
        <dbReference type="ARBA" id="ARBA00006586"/>
    </source>
</evidence>
<dbReference type="InterPro" id="IPR043147">
    <property type="entry name" value="Penicillin_amidase_A-knob"/>
</dbReference>
<keyword evidence="2" id="KW-0732">Signal</keyword>
<comment type="similarity">
    <text evidence="1">Belongs to the peptidase S45 family.</text>
</comment>
<evidence type="ECO:0000256" key="3">
    <source>
        <dbReference type="ARBA" id="ARBA00022801"/>
    </source>
</evidence>
<accession>A0AAC9HPB5</accession>
<dbReference type="InterPro" id="IPR029055">
    <property type="entry name" value="Ntn_hydrolases_N"/>
</dbReference>
<feature type="region of interest" description="Disordered" evidence="5">
    <location>
        <begin position="201"/>
        <end position="243"/>
    </location>
</feature>
<keyword evidence="7" id="KW-1185">Reference proteome</keyword>
<dbReference type="EC" id="3.5.1.97" evidence="6"/>
<reference evidence="7" key="1">
    <citation type="submission" date="2016-03" db="EMBL/GenBank/DDBJ databases">
        <title>Complete genome sequence of the type strain Actinoalloteichus hymeniacidonis DSM 45092.</title>
        <authorList>
            <person name="Schaffert L."/>
            <person name="Albersmeier A."/>
            <person name="Winkler A."/>
            <person name="Kalinowski J."/>
            <person name="Zotchev S."/>
            <person name="Ruckert C."/>
        </authorList>
    </citation>
    <scope>NUCLEOTIDE SEQUENCE [LARGE SCALE GENOMIC DNA]</scope>
    <source>
        <strain evidence="7">HPA177(T) (DSM 45092(T))</strain>
    </source>
</reference>
<dbReference type="Gene3D" id="1.10.1400.10">
    <property type="match status" value="1"/>
</dbReference>
<dbReference type="InterPro" id="IPR002692">
    <property type="entry name" value="S45"/>
</dbReference>
<dbReference type="SUPFAM" id="SSF56235">
    <property type="entry name" value="N-terminal nucleophile aminohydrolases (Ntn hydrolases)"/>
    <property type="match status" value="1"/>
</dbReference>
<dbReference type="GO" id="GO:0016811">
    <property type="term" value="F:hydrolase activity, acting on carbon-nitrogen (but not peptide) bonds, in linear amides"/>
    <property type="evidence" value="ECO:0007669"/>
    <property type="project" value="InterPro"/>
</dbReference>
<dbReference type="Proteomes" id="UP000095210">
    <property type="component" value="Chromosome"/>
</dbReference>
<sequence>MNQHKSPPLGKHRRRLPILAMTATVAVLSGCFSSASDPAEAGGALAATIRYTEKGVPHVLADDHEDAGFGHGYAAARDHLCTIGTGMVTFAGERSRYFGPDETPAGALTTASTNLSSDLYYTSINQSGVIERLIDQPAPLGPSDEIRDLVRGYAQGYNLLLAERGGQACGDQGWLRPMTEIDVYRRAAAWSTFLGQTGVSDALAEGPAEETAESGGSSIPESTGPDLSKPGSNSIALGGDVTESGRGISVANPHLPWGGDFLFHQAHITIPGEWNANGASFIGLPTITIGHNASFAWSGTIADATRPFTLFELTLSPDDPTAYLVDDEAVPMERRAVTVDTRTPEGDIEPVTRTQWWTEFGPVITQLRDLPLPWSTETAFVLADPNTANMRLLDSFYAVSRATDIEEFDEALRAHQGISAFNLLGADSQGDTAYSGRTVLPNVTDAHAERCNTELGRATYQELGVAVLDAAQGDCAWPVDPAAVQPGAAGPGSLPYLERRDYLVNSNESYWLTNPEEPVTGFARLVGTTESTRSTRTRGAITEITDQLDTGDFTPDNTWDLVFSNRSHSAELALGGTVEMCASLPGGRARTSDGVFVDVTEACSALAAWDGRMDVDSRGAMLFSRYWLPLARTPDDVLWTVPFDPTDPVGTPNTLNPDNPALATALADAVADLDAAGIAVDAPLGENQYVEWDGERAAIGGGRGELGVFNVVASEWNPDAGHDAIGDGFGSNTSSYVHVVAFDGGECPDIRTLTTYSQSSDPDSPHFADQTQSFAEKQWITGRFCEADIQASPQLEVLEISNRP</sequence>
<dbReference type="InterPro" id="IPR043146">
    <property type="entry name" value="Penicillin_amidase_N_B-knob"/>
</dbReference>
<organism evidence="6 7">
    <name type="scientific">Actinoalloteichus hymeniacidonis</name>
    <dbReference type="NCBI Taxonomy" id="340345"/>
    <lineage>
        <taxon>Bacteria</taxon>
        <taxon>Bacillati</taxon>
        <taxon>Actinomycetota</taxon>
        <taxon>Actinomycetes</taxon>
        <taxon>Pseudonocardiales</taxon>
        <taxon>Pseudonocardiaceae</taxon>
        <taxon>Actinoalloteichus</taxon>
    </lineage>
</organism>
<dbReference type="InterPro" id="IPR023343">
    <property type="entry name" value="Penicillin_amidase_dom1"/>
</dbReference>